<evidence type="ECO:0000256" key="4">
    <source>
        <dbReference type="ARBA" id="ARBA00022525"/>
    </source>
</evidence>
<dbReference type="OrthoDB" id="4758665at2759"/>
<evidence type="ECO:0000256" key="2">
    <source>
        <dbReference type="ARBA" id="ARBA00004613"/>
    </source>
</evidence>
<feature type="signal peptide" evidence="10">
    <location>
        <begin position="1"/>
        <end position="26"/>
    </location>
</feature>
<evidence type="ECO:0000256" key="9">
    <source>
        <dbReference type="SAM" id="MobiDB-lite"/>
    </source>
</evidence>
<protein>
    <recommendedName>
        <fullName evidence="11">CFEM domain-containing protein</fullName>
    </recommendedName>
</protein>
<organism evidence="12 13">
    <name type="scientific">Truncatella angustata</name>
    <dbReference type="NCBI Taxonomy" id="152316"/>
    <lineage>
        <taxon>Eukaryota</taxon>
        <taxon>Fungi</taxon>
        <taxon>Dikarya</taxon>
        <taxon>Ascomycota</taxon>
        <taxon>Pezizomycotina</taxon>
        <taxon>Sordariomycetes</taxon>
        <taxon>Xylariomycetidae</taxon>
        <taxon>Amphisphaeriales</taxon>
        <taxon>Sporocadaceae</taxon>
        <taxon>Truncatella</taxon>
    </lineage>
</organism>
<feature type="compositionally biased region" description="Polar residues" evidence="9">
    <location>
        <begin position="207"/>
        <end position="233"/>
    </location>
</feature>
<comment type="similarity">
    <text evidence="3">Belongs to the RBT5 family.</text>
</comment>
<dbReference type="EMBL" id="JAGPXC010000001">
    <property type="protein sequence ID" value="KAH6660559.1"/>
    <property type="molecule type" value="Genomic_DNA"/>
</dbReference>
<feature type="region of interest" description="Disordered" evidence="9">
    <location>
        <begin position="158"/>
        <end position="233"/>
    </location>
</feature>
<evidence type="ECO:0000313" key="13">
    <source>
        <dbReference type="Proteomes" id="UP000758603"/>
    </source>
</evidence>
<feature type="compositionally biased region" description="Low complexity" evidence="9">
    <location>
        <begin position="160"/>
        <end position="200"/>
    </location>
</feature>
<evidence type="ECO:0000313" key="12">
    <source>
        <dbReference type="EMBL" id="KAH6660559.1"/>
    </source>
</evidence>
<evidence type="ECO:0000256" key="5">
    <source>
        <dbReference type="ARBA" id="ARBA00022622"/>
    </source>
</evidence>
<keyword evidence="8" id="KW-0449">Lipoprotein</keyword>
<dbReference type="Pfam" id="PF05730">
    <property type="entry name" value="CFEM"/>
    <property type="match status" value="1"/>
</dbReference>
<sequence length="256" mass="26345">MASKYRYLSNLLLLCLLAVFSQGGGSHCHEHPRALNLPSCASDCIENSGCDTSDIKCMCWASRGSFLPDVVACMYRECSQDISVDTWLTPLELACEVLGQPIPVSAISSAEAAQGSITNTKPTTATTTTVTSETKTVQPASTSRSTYIITSKATATIPRTPLTSTSTSTSTPAAMTSVTSSVTSPVTTDEQLSSTTSSSSQAPPEVATTTTSAYSGDPTDSSPFASPINSSAHHSGKASLLGATVIGLAAVIAFGL</sequence>
<evidence type="ECO:0000256" key="7">
    <source>
        <dbReference type="ARBA" id="ARBA00023157"/>
    </source>
</evidence>
<gene>
    <name evidence="12" type="ORF">BKA67DRAFT_548432</name>
</gene>
<dbReference type="GeneID" id="70130406"/>
<dbReference type="GO" id="GO:0005576">
    <property type="term" value="C:extracellular region"/>
    <property type="evidence" value="ECO:0007669"/>
    <property type="project" value="UniProtKB-SubCell"/>
</dbReference>
<keyword evidence="13" id="KW-1185">Reference proteome</keyword>
<evidence type="ECO:0000256" key="8">
    <source>
        <dbReference type="ARBA" id="ARBA00023288"/>
    </source>
</evidence>
<dbReference type="GO" id="GO:0098552">
    <property type="term" value="C:side of membrane"/>
    <property type="evidence" value="ECO:0007669"/>
    <property type="project" value="UniProtKB-KW"/>
</dbReference>
<feature type="compositionally biased region" description="Low complexity" evidence="9">
    <location>
        <begin position="118"/>
        <end position="136"/>
    </location>
</feature>
<evidence type="ECO:0000256" key="10">
    <source>
        <dbReference type="SAM" id="SignalP"/>
    </source>
</evidence>
<keyword evidence="7" id="KW-1015">Disulfide bond</keyword>
<keyword evidence="5" id="KW-0325">Glycoprotein</keyword>
<keyword evidence="4" id="KW-0964">Secreted</keyword>
<feature type="domain" description="CFEM" evidence="11">
    <location>
        <begin position="36"/>
        <end position="83"/>
    </location>
</feature>
<keyword evidence="6 10" id="KW-0732">Signal</keyword>
<dbReference type="InterPro" id="IPR008427">
    <property type="entry name" value="Extracellular_membr_CFEM_dom"/>
</dbReference>
<comment type="caution">
    <text evidence="12">The sequence shown here is derived from an EMBL/GenBank/DDBJ whole genome shotgun (WGS) entry which is preliminary data.</text>
</comment>
<dbReference type="RefSeq" id="XP_045964690.1">
    <property type="nucleotide sequence ID" value="XM_046101514.1"/>
</dbReference>
<dbReference type="AlphaFoldDB" id="A0A9P9A559"/>
<evidence type="ECO:0000256" key="6">
    <source>
        <dbReference type="ARBA" id="ARBA00022729"/>
    </source>
</evidence>
<comment type="subcellular location">
    <subcellularLocation>
        <location evidence="1">Membrane</location>
        <topology evidence="1">Lipid-anchor</topology>
        <topology evidence="1">GPI-anchor</topology>
    </subcellularLocation>
    <subcellularLocation>
        <location evidence="2">Secreted</location>
    </subcellularLocation>
</comment>
<keyword evidence="5" id="KW-0472">Membrane</keyword>
<name>A0A9P9A559_9PEZI</name>
<reference evidence="12" key="1">
    <citation type="journal article" date="2021" name="Nat. Commun.">
        <title>Genetic determinants of endophytism in the Arabidopsis root mycobiome.</title>
        <authorList>
            <person name="Mesny F."/>
            <person name="Miyauchi S."/>
            <person name="Thiergart T."/>
            <person name="Pickel B."/>
            <person name="Atanasova L."/>
            <person name="Karlsson M."/>
            <person name="Huettel B."/>
            <person name="Barry K.W."/>
            <person name="Haridas S."/>
            <person name="Chen C."/>
            <person name="Bauer D."/>
            <person name="Andreopoulos W."/>
            <person name="Pangilinan J."/>
            <person name="LaButti K."/>
            <person name="Riley R."/>
            <person name="Lipzen A."/>
            <person name="Clum A."/>
            <person name="Drula E."/>
            <person name="Henrissat B."/>
            <person name="Kohler A."/>
            <person name="Grigoriev I.V."/>
            <person name="Martin F.M."/>
            <person name="Hacquard S."/>
        </authorList>
    </citation>
    <scope>NUCLEOTIDE SEQUENCE</scope>
    <source>
        <strain evidence="12">MPI-SDFR-AT-0073</strain>
    </source>
</reference>
<dbReference type="Proteomes" id="UP000758603">
    <property type="component" value="Unassembled WGS sequence"/>
</dbReference>
<feature type="region of interest" description="Disordered" evidence="9">
    <location>
        <begin position="112"/>
        <end position="143"/>
    </location>
</feature>
<evidence type="ECO:0000259" key="11">
    <source>
        <dbReference type="Pfam" id="PF05730"/>
    </source>
</evidence>
<keyword evidence="5" id="KW-0336">GPI-anchor</keyword>
<feature type="chain" id="PRO_5040180530" description="CFEM domain-containing protein" evidence="10">
    <location>
        <begin position="27"/>
        <end position="256"/>
    </location>
</feature>
<accession>A0A9P9A559</accession>
<evidence type="ECO:0000256" key="3">
    <source>
        <dbReference type="ARBA" id="ARBA00010031"/>
    </source>
</evidence>
<evidence type="ECO:0000256" key="1">
    <source>
        <dbReference type="ARBA" id="ARBA00004589"/>
    </source>
</evidence>
<proteinExistence type="inferred from homology"/>